<evidence type="ECO:0000313" key="3">
    <source>
        <dbReference type="Proteomes" id="UP000054107"/>
    </source>
</evidence>
<name>A0A0B7NHK2_9FUNG</name>
<reference evidence="2 3" key="1">
    <citation type="submission" date="2014-09" db="EMBL/GenBank/DDBJ databases">
        <authorList>
            <person name="Ellenberger Sabrina"/>
        </authorList>
    </citation>
    <scope>NUCLEOTIDE SEQUENCE [LARGE SCALE GENOMIC DNA]</scope>
    <source>
        <strain evidence="2 3">CBS 412.66</strain>
    </source>
</reference>
<evidence type="ECO:0000256" key="1">
    <source>
        <dbReference type="SAM" id="MobiDB-lite"/>
    </source>
</evidence>
<proteinExistence type="predicted"/>
<accession>A0A0B7NHK2</accession>
<evidence type="ECO:0000313" key="2">
    <source>
        <dbReference type="EMBL" id="CEP14862.1"/>
    </source>
</evidence>
<organism evidence="2 3">
    <name type="scientific">Parasitella parasitica</name>
    <dbReference type="NCBI Taxonomy" id="35722"/>
    <lineage>
        <taxon>Eukaryota</taxon>
        <taxon>Fungi</taxon>
        <taxon>Fungi incertae sedis</taxon>
        <taxon>Mucoromycota</taxon>
        <taxon>Mucoromycotina</taxon>
        <taxon>Mucoromycetes</taxon>
        <taxon>Mucorales</taxon>
        <taxon>Mucorineae</taxon>
        <taxon>Mucoraceae</taxon>
        <taxon>Parasitella</taxon>
    </lineage>
</organism>
<sequence>MASSVFSASAATKSNAGPPTTSKAGILTTSNAGLSTVPPLEEFEDMGFGAPNYCNDFKSPRMLRDEYWASKSKELFDGFSRSHNIYSHADPCLKSPILVGAKPTYCDFQVRSPSRNHNWLYDIW</sequence>
<gene>
    <name evidence="2" type="primary">PARPA_09052.1 scaffold 35523</name>
</gene>
<dbReference type="Proteomes" id="UP000054107">
    <property type="component" value="Unassembled WGS sequence"/>
</dbReference>
<keyword evidence="3" id="KW-1185">Reference proteome</keyword>
<dbReference type="EMBL" id="LN731776">
    <property type="protein sequence ID" value="CEP14862.1"/>
    <property type="molecule type" value="Genomic_DNA"/>
</dbReference>
<protein>
    <submittedName>
        <fullName evidence="2">Uncharacterized protein</fullName>
    </submittedName>
</protein>
<dbReference type="AlphaFoldDB" id="A0A0B7NHK2"/>
<feature type="region of interest" description="Disordered" evidence="1">
    <location>
        <begin position="1"/>
        <end position="32"/>
    </location>
</feature>